<proteinExistence type="predicted"/>
<dbReference type="CDD" id="cd10928">
    <property type="entry name" value="CE4_u4"/>
    <property type="match status" value="1"/>
</dbReference>
<evidence type="ECO:0000313" key="2">
    <source>
        <dbReference type="Proteomes" id="UP000229498"/>
    </source>
</evidence>
<keyword evidence="2" id="KW-1185">Reference proteome</keyword>
<comment type="caution">
    <text evidence="1">The sequence shown here is derived from an EMBL/GenBank/DDBJ whole genome shotgun (WGS) entry which is preliminary data.</text>
</comment>
<dbReference type="AlphaFoldDB" id="A0A2M9G4H4"/>
<protein>
    <submittedName>
        <fullName evidence="1">Polysaccharide deacetylase</fullName>
    </submittedName>
</protein>
<accession>A0A2M9G4H4</accession>
<dbReference type="EMBL" id="PHIG01000025">
    <property type="protein sequence ID" value="PJK30613.1"/>
    <property type="molecule type" value="Genomic_DNA"/>
</dbReference>
<organism evidence="1 2">
    <name type="scientific">Minwuia thermotolerans</name>
    <dbReference type="NCBI Taxonomy" id="2056226"/>
    <lineage>
        <taxon>Bacteria</taxon>
        <taxon>Pseudomonadati</taxon>
        <taxon>Pseudomonadota</taxon>
        <taxon>Alphaproteobacteria</taxon>
        <taxon>Minwuiales</taxon>
        <taxon>Minwuiaceae</taxon>
        <taxon>Minwuia</taxon>
    </lineage>
</organism>
<dbReference type="GO" id="GO:0005975">
    <property type="term" value="P:carbohydrate metabolic process"/>
    <property type="evidence" value="ECO:0007669"/>
    <property type="project" value="InterPro"/>
</dbReference>
<name>A0A2M9G4H4_9PROT</name>
<dbReference type="InterPro" id="IPR049591">
    <property type="entry name" value="CE4_u4-like"/>
</dbReference>
<sequence length="216" mass="23696">MLRMLELSARHGAGCFIAAVPARAVDALGPAIVDCPTAVPFQHGWAHEDHSPAAVKGKWELGLHRPKAAILDELRRGRARMAELFGARDRPMLGPPWNRIAPELCADLPALGFEVLSTFAPRPCATPAPGLRQVNGHVDIISWKRGRSFIGAEKTANRLADHLAQRRRGEVEDEPTGLLTHVWINDEPAWEAIDAVLGLVAAHPAARWLDDRSFFQ</sequence>
<dbReference type="Proteomes" id="UP000229498">
    <property type="component" value="Unassembled WGS sequence"/>
</dbReference>
<dbReference type="InterPro" id="IPR011330">
    <property type="entry name" value="Glyco_hydro/deAcase_b/a-brl"/>
</dbReference>
<dbReference type="SUPFAM" id="SSF88713">
    <property type="entry name" value="Glycoside hydrolase/deacetylase"/>
    <property type="match status" value="1"/>
</dbReference>
<dbReference type="Gene3D" id="3.20.20.370">
    <property type="entry name" value="Glycoside hydrolase/deacetylase"/>
    <property type="match status" value="1"/>
</dbReference>
<evidence type="ECO:0000313" key="1">
    <source>
        <dbReference type="EMBL" id="PJK30613.1"/>
    </source>
</evidence>
<reference evidence="1 2" key="1">
    <citation type="submission" date="2017-11" db="EMBL/GenBank/DDBJ databases">
        <title>Draft genome sequence of Rhizobiales bacterium SY3-13.</title>
        <authorList>
            <person name="Sun C."/>
        </authorList>
    </citation>
    <scope>NUCLEOTIDE SEQUENCE [LARGE SCALE GENOMIC DNA]</scope>
    <source>
        <strain evidence="1 2">SY3-13</strain>
    </source>
</reference>
<gene>
    <name evidence="1" type="ORF">CVT23_06630</name>
</gene>
<dbReference type="OrthoDB" id="6086702at2"/>